<reference evidence="1 2" key="1">
    <citation type="submission" date="2019-08" db="EMBL/GenBank/DDBJ databases">
        <title>Deep-cultivation of Planctomycetes and their phenomic and genomic characterization uncovers novel biology.</title>
        <authorList>
            <person name="Wiegand S."/>
            <person name="Jogler M."/>
            <person name="Boedeker C."/>
            <person name="Pinto D."/>
            <person name="Vollmers J."/>
            <person name="Rivas-Marin E."/>
            <person name="Kohn T."/>
            <person name="Peeters S.H."/>
            <person name="Heuer A."/>
            <person name="Rast P."/>
            <person name="Oberbeckmann S."/>
            <person name="Bunk B."/>
            <person name="Jeske O."/>
            <person name="Meyerdierks A."/>
            <person name="Storesund J.E."/>
            <person name="Kallscheuer N."/>
            <person name="Luecker S."/>
            <person name="Lage O.M."/>
            <person name="Pohl T."/>
            <person name="Merkel B.J."/>
            <person name="Hornburger P."/>
            <person name="Mueller R.-W."/>
            <person name="Bruemmer F."/>
            <person name="Labrenz M."/>
            <person name="Spormann A.M."/>
            <person name="Op den Camp H."/>
            <person name="Overmann J."/>
            <person name="Amann R."/>
            <person name="Jetten M.S.M."/>
            <person name="Mascher T."/>
            <person name="Medema M.H."/>
            <person name="Devos D.P."/>
            <person name="Kaster A.-K."/>
            <person name="Ovreas L."/>
            <person name="Rohde M."/>
            <person name="Galperin M.Y."/>
            <person name="Jogler C."/>
        </authorList>
    </citation>
    <scope>NUCLEOTIDE SEQUENCE [LARGE SCALE GENOMIC DNA]</scope>
    <source>
        <strain evidence="1 2">OJF2</strain>
    </source>
</reference>
<dbReference type="KEGG" id="agv:OJF2_13950"/>
<dbReference type="Proteomes" id="UP000324233">
    <property type="component" value="Chromosome"/>
</dbReference>
<accession>A0A5B9VZ22</accession>
<dbReference type="RefSeq" id="WP_148592444.1">
    <property type="nucleotide sequence ID" value="NZ_CP042997.1"/>
</dbReference>
<dbReference type="AlphaFoldDB" id="A0A5B9VZ22"/>
<evidence type="ECO:0000313" key="1">
    <source>
        <dbReference type="EMBL" id="QEH32910.1"/>
    </source>
</evidence>
<organism evidence="1 2">
    <name type="scientific">Aquisphaera giovannonii</name>
    <dbReference type="NCBI Taxonomy" id="406548"/>
    <lineage>
        <taxon>Bacteria</taxon>
        <taxon>Pseudomonadati</taxon>
        <taxon>Planctomycetota</taxon>
        <taxon>Planctomycetia</taxon>
        <taxon>Isosphaerales</taxon>
        <taxon>Isosphaeraceae</taxon>
        <taxon>Aquisphaera</taxon>
    </lineage>
</organism>
<dbReference type="EMBL" id="CP042997">
    <property type="protein sequence ID" value="QEH32910.1"/>
    <property type="molecule type" value="Genomic_DNA"/>
</dbReference>
<proteinExistence type="predicted"/>
<evidence type="ECO:0000313" key="2">
    <source>
        <dbReference type="Proteomes" id="UP000324233"/>
    </source>
</evidence>
<protein>
    <submittedName>
        <fullName evidence="1">Uncharacterized protein</fullName>
    </submittedName>
</protein>
<gene>
    <name evidence="1" type="ORF">OJF2_13950</name>
</gene>
<name>A0A5B9VZ22_9BACT</name>
<sequence length="90" mass="9515">MAPKLRQIIGLAVRIAASRASGLPTDGTAPGWPGFREEEWTRLSKAGSQPGSADAIFVEALARHAYEVRVGRGRTGESVARNARLAGTLT</sequence>
<keyword evidence="2" id="KW-1185">Reference proteome</keyword>